<keyword evidence="2" id="KW-1185">Reference proteome</keyword>
<sequence>MPSSAIHQTLAFVRSRLFSLDGGRRGHHRIPLNMVVGIRRRVVDLYLVVEPGEDFGHRTDPWMITRA</sequence>
<dbReference type="Proteomes" id="UP001055439">
    <property type="component" value="Chromosome 1"/>
</dbReference>
<name>A0A9E7EAD0_9LILI</name>
<evidence type="ECO:0000313" key="1">
    <source>
        <dbReference type="EMBL" id="URD73328.1"/>
    </source>
</evidence>
<dbReference type="AlphaFoldDB" id="A0A9E7EAD0"/>
<accession>A0A9E7EAD0</accession>
<reference evidence="1" key="1">
    <citation type="submission" date="2022-05" db="EMBL/GenBank/DDBJ databases">
        <title>The Musa troglodytarum L. genome provides insights into the mechanism of non-climacteric behaviour and enrichment of carotenoids.</title>
        <authorList>
            <person name="Wang J."/>
        </authorList>
    </citation>
    <scope>NUCLEOTIDE SEQUENCE</scope>
    <source>
        <tissue evidence="1">Leaf</tissue>
    </source>
</reference>
<proteinExistence type="predicted"/>
<dbReference type="EMBL" id="CP097502">
    <property type="protein sequence ID" value="URD73328.1"/>
    <property type="molecule type" value="Genomic_DNA"/>
</dbReference>
<gene>
    <name evidence="1" type="ORF">MUK42_36825</name>
</gene>
<organism evidence="1 2">
    <name type="scientific">Musa troglodytarum</name>
    <name type="common">fe'i banana</name>
    <dbReference type="NCBI Taxonomy" id="320322"/>
    <lineage>
        <taxon>Eukaryota</taxon>
        <taxon>Viridiplantae</taxon>
        <taxon>Streptophyta</taxon>
        <taxon>Embryophyta</taxon>
        <taxon>Tracheophyta</taxon>
        <taxon>Spermatophyta</taxon>
        <taxon>Magnoliopsida</taxon>
        <taxon>Liliopsida</taxon>
        <taxon>Zingiberales</taxon>
        <taxon>Musaceae</taxon>
        <taxon>Musa</taxon>
    </lineage>
</organism>
<protein>
    <submittedName>
        <fullName evidence="1">Uncharacterized protein</fullName>
    </submittedName>
</protein>
<evidence type="ECO:0000313" key="2">
    <source>
        <dbReference type="Proteomes" id="UP001055439"/>
    </source>
</evidence>